<evidence type="ECO:0000256" key="3">
    <source>
        <dbReference type="ARBA" id="ARBA00012506"/>
    </source>
</evidence>
<evidence type="ECO:0000256" key="2">
    <source>
        <dbReference type="ARBA" id="ARBA00005419"/>
    </source>
</evidence>
<dbReference type="Pfam" id="PF00149">
    <property type="entry name" value="Metallophos"/>
    <property type="match status" value="1"/>
</dbReference>
<dbReference type="NCBIfam" id="NF001204">
    <property type="entry name" value="PRK00166.1"/>
    <property type="match status" value="1"/>
</dbReference>
<dbReference type="GO" id="GO:0016791">
    <property type="term" value="F:phosphatase activity"/>
    <property type="evidence" value="ECO:0007669"/>
    <property type="project" value="TreeGrafter"/>
</dbReference>
<dbReference type="PANTHER" id="PTHR42850">
    <property type="entry name" value="METALLOPHOSPHOESTERASE"/>
    <property type="match status" value="1"/>
</dbReference>
<gene>
    <name evidence="10" type="ORF">QS748_04930</name>
</gene>
<dbReference type="InterPro" id="IPR004843">
    <property type="entry name" value="Calcineurin-like_PHP"/>
</dbReference>
<dbReference type="GO" id="GO:0005737">
    <property type="term" value="C:cytoplasm"/>
    <property type="evidence" value="ECO:0007669"/>
    <property type="project" value="TreeGrafter"/>
</dbReference>
<dbReference type="CDD" id="cd07422">
    <property type="entry name" value="MPP_ApaH"/>
    <property type="match status" value="1"/>
</dbReference>
<evidence type="ECO:0000313" key="11">
    <source>
        <dbReference type="Proteomes" id="UP001178148"/>
    </source>
</evidence>
<dbReference type="PANTHER" id="PTHR42850:SF11">
    <property type="entry name" value="BIS(5'-NUCLEOSYL)-TETRAPHOSPHATASE [SYMMETRICAL]"/>
    <property type="match status" value="1"/>
</dbReference>
<protein>
    <recommendedName>
        <fullName evidence="3">bis(5'-nucleosyl)-tetraphosphatase (symmetrical)</fullName>
        <ecNumber evidence="3">3.6.1.41</ecNumber>
    </recommendedName>
    <alternativeName>
        <fullName evidence="6">Ap4A hydrolase</fullName>
    </alternativeName>
    <alternativeName>
        <fullName evidence="5">Diadenosine 5',5'''-P1,P4-tetraphosphate pyrophosphohydrolase</fullName>
    </alternativeName>
    <alternativeName>
        <fullName evidence="7">Diadenosine tetraphosphatase</fullName>
    </alternativeName>
</protein>
<dbReference type="InterPro" id="IPR029052">
    <property type="entry name" value="Metallo-depent_PP-like"/>
</dbReference>
<dbReference type="Gene3D" id="3.60.21.10">
    <property type="match status" value="1"/>
</dbReference>
<feature type="domain" description="Calcineurin-like phosphoesterase" evidence="9">
    <location>
        <begin position="1"/>
        <end position="169"/>
    </location>
</feature>
<dbReference type="EC" id="3.6.1.41" evidence="3"/>
<evidence type="ECO:0000313" key="10">
    <source>
        <dbReference type="EMBL" id="MDP0588553.1"/>
    </source>
</evidence>
<keyword evidence="4 10" id="KW-0378">Hydrolase</keyword>
<evidence type="ECO:0000256" key="1">
    <source>
        <dbReference type="ARBA" id="ARBA00003413"/>
    </source>
</evidence>
<dbReference type="InterPro" id="IPR004617">
    <property type="entry name" value="ApaH"/>
</dbReference>
<comment type="catalytic activity">
    <reaction evidence="8">
        <text>P(1),P(4)-bis(5'-adenosyl) tetraphosphate + H2O = 2 ADP + 2 H(+)</text>
        <dbReference type="Rhea" id="RHEA:24252"/>
        <dbReference type="ChEBI" id="CHEBI:15377"/>
        <dbReference type="ChEBI" id="CHEBI:15378"/>
        <dbReference type="ChEBI" id="CHEBI:58141"/>
        <dbReference type="ChEBI" id="CHEBI:456216"/>
        <dbReference type="EC" id="3.6.1.41"/>
    </reaction>
</comment>
<reference evidence="10 11" key="1">
    <citation type="journal article" date="2023" name="bioRxiv">
        <title>An intranuclear bacterial parasite of deep-sea mussels expresses apoptosis inhibitors acquired from its host.</title>
        <authorList>
            <person name="Gonzalez Porras M.A."/>
            <person name="Assie A."/>
            <person name="Tietjen M."/>
            <person name="Violette M."/>
            <person name="Kleiner M."/>
            <person name="Gruber-Vodicka H."/>
            <person name="Dubilier N."/>
            <person name="Leisch N."/>
        </authorList>
    </citation>
    <scope>NUCLEOTIDE SEQUENCE [LARGE SCALE GENOMIC DNA]</scope>
    <source>
        <strain evidence="10">IAP13</strain>
    </source>
</reference>
<sequence length="270" mass="31016">MTVYAVGDIQGCYDPLRRLLDKIVFDPGSDVLWVVGDMVNRGPESLATLRFLKSLGSSCTAILGNHDLHLLAIDAGIRKQKKKDTLEQILVAPDKDDLLRWLRFRPFLHHNKNMNITMVHAGIPPIWDLNQAKFYAQELGRMLQDDGYRKLLKILFESEEPTVWDAALGEDQKLRLAATYFTRMRFCDREGRIELKNKDAISRYGFAPWYTFTSAPMYEKVILFGHWSALEGETGRHNIHALDTGCVWGRRLTVINLQTFERVDVENSDC</sequence>
<proteinExistence type="inferred from homology"/>
<name>A0AA90SXD4_9GAMM</name>
<dbReference type="GO" id="GO:0008803">
    <property type="term" value="F:bis(5'-nucleosyl)-tetraphosphatase (symmetrical) activity"/>
    <property type="evidence" value="ECO:0007669"/>
    <property type="project" value="UniProtKB-EC"/>
</dbReference>
<dbReference type="EMBL" id="JASXSV010000005">
    <property type="protein sequence ID" value="MDP0588553.1"/>
    <property type="molecule type" value="Genomic_DNA"/>
</dbReference>
<dbReference type="Proteomes" id="UP001178148">
    <property type="component" value="Unassembled WGS sequence"/>
</dbReference>
<comment type="similarity">
    <text evidence="2">Belongs to the Ap4A hydrolase family.</text>
</comment>
<dbReference type="AlphaFoldDB" id="A0AA90SXD4"/>
<evidence type="ECO:0000256" key="4">
    <source>
        <dbReference type="ARBA" id="ARBA00022801"/>
    </source>
</evidence>
<dbReference type="PIRSF" id="PIRSF000903">
    <property type="entry name" value="B5n-ttraPtase_sm"/>
    <property type="match status" value="1"/>
</dbReference>
<evidence type="ECO:0000259" key="9">
    <source>
        <dbReference type="Pfam" id="PF00149"/>
    </source>
</evidence>
<comment type="caution">
    <text evidence="10">The sequence shown here is derived from an EMBL/GenBank/DDBJ whole genome shotgun (WGS) entry which is preliminary data.</text>
</comment>
<accession>A0AA90SXD4</accession>
<keyword evidence="11" id="KW-1185">Reference proteome</keyword>
<evidence type="ECO:0000256" key="7">
    <source>
        <dbReference type="ARBA" id="ARBA00033210"/>
    </source>
</evidence>
<evidence type="ECO:0000256" key="5">
    <source>
        <dbReference type="ARBA" id="ARBA00031248"/>
    </source>
</evidence>
<dbReference type="SUPFAM" id="SSF56300">
    <property type="entry name" value="Metallo-dependent phosphatases"/>
    <property type="match status" value="1"/>
</dbReference>
<dbReference type="InterPro" id="IPR050126">
    <property type="entry name" value="Ap4A_hydrolase"/>
</dbReference>
<dbReference type="GO" id="GO:0110154">
    <property type="term" value="P:RNA decapping"/>
    <property type="evidence" value="ECO:0007669"/>
    <property type="project" value="TreeGrafter"/>
</dbReference>
<evidence type="ECO:0000256" key="8">
    <source>
        <dbReference type="ARBA" id="ARBA00049417"/>
    </source>
</evidence>
<comment type="function">
    <text evidence="1">Hydrolyzes diadenosine 5',5'''-P1,P4-tetraphosphate to yield ADP.</text>
</comment>
<organism evidence="10 11">
    <name type="scientific">Candidatus Endonucleibacter bathymodioli</name>
    <dbReference type="NCBI Taxonomy" id="539814"/>
    <lineage>
        <taxon>Bacteria</taxon>
        <taxon>Pseudomonadati</taxon>
        <taxon>Pseudomonadota</taxon>
        <taxon>Gammaproteobacteria</taxon>
        <taxon>Oceanospirillales</taxon>
        <taxon>Endozoicomonadaceae</taxon>
        <taxon>Candidatus Endonucleibacter</taxon>
    </lineage>
</organism>
<dbReference type="NCBIfam" id="TIGR00668">
    <property type="entry name" value="apaH"/>
    <property type="match status" value="1"/>
</dbReference>
<evidence type="ECO:0000256" key="6">
    <source>
        <dbReference type="ARBA" id="ARBA00032248"/>
    </source>
</evidence>